<proteinExistence type="predicted"/>
<evidence type="ECO:0008006" key="3">
    <source>
        <dbReference type="Google" id="ProtNLM"/>
    </source>
</evidence>
<keyword evidence="2" id="KW-1185">Reference proteome</keyword>
<gene>
    <name evidence="1" type="ORF">BT67DRAFT_461622</name>
</gene>
<name>A0AAN6ZDP4_9PEZI</name>
<reference evidence="1" key="1">
    <citation type="journal article" date="2023" name="Mol. Phylogenet. Evol.">
        <title>Genome-scale phylogeny and comparative genomics of the fungal order Sordariales.</title>
        <authorList>
            <person name="Hensen N."/>
            <person name="Bonometti L."/>
            <person name="Westerberg I."/>
            <person name="Brannstrom I.O."/>
            <person name="Guillou S."/>
            <person name="Cros-Aarteil S."/>
            <person name="Calhoun S."/>
            <person name="Haridas S."/>
            <person name="Kuo A."/>
            <person name="Mondo S."/>
            <person name="Pangilinan J."/>
            <person name="Riley R."/>
            <person name="LaButti K."/>
            <person name="Andreopoulos B."/>
            <person name="Lipzen A."/>
            <person name="Chen C."/>
            <person name="Yan M."/>
            <person name="Daum C."/>
            <person name="Ng V."/>
            <person name="Clum A."/>
            <person name="Steindorff A."/>
            <person name="Ohm R.A."/>
            <person name="Martin F."/>
            <person name="Silar P."/>
            <person name="Natvig D.O."/>
            <person name="Lalanne C."/>
            <person name="Gautier V."/>
            <person name="Ament-Velasquez S.L."/>
            <person name="Kruys A."/>
            <person name="Hutchinson M.I."/>
            <person name="Powell A.J."/>
            <person name="Barry K."/>
            <person name="Miller A.N."/>
            <person name="Grigoriev I.V."/>
            <person name="Debuchy R."/>
            <person name="Gladieux P."/>
            <person name="Hiltunen Thoren M."/>
            <person name="Johannesson H."/>
        </authorList>
    </citation>
    <scope>NUCLEOTIDE SEQUENCE</scope>
    <source>
        <strain evidence="1">CBS 123565</strain>
    </source>
</reference>
<evidence type="ECO:0000313" key="2">
    <source>
        <dbReference type="Proteomes" id="UP001304895"/>
    </source>
</evidence>
<reference evidence="1" key="2">
    <citation type="submission" date="2023-05" db="EMBL/GenBank/DDBJ databases">
        <authorList>
            <consortium name="Lawrence Berkeley National Laboratory"/>
            <person name="Steindorff A."/>
            <person name="Hensen N."/>
            <person name="Bonometti L."/>
            <person name="Westerberg I."/>
            <person name="Brannstrom I.O."/>
            <person name="Guillou S."/>
            <person name="Cros-Aarteil S."/>
            <person name="Calhoun S."/>
            <person name="Haridas S."/>
            <person name="Kuo A."/>
            <person name="Mondo S."/>
            <person name="Pangilinan J."/>
            <person name="Riley R."/>
            <person name="Labutti K."/>
            <person name="Andreopoulos B."/>
            <person name="Lipzen A."/>
            <person name="Chen C."/>
            <person name="Yanf M."/>
            <person name="Daum C."/>
            <person name="Ng V."/>
            <person name="Clum A."/>
            <person name="Ohm R."/>
            <person name="Martin F."/>
            <person name="Silar P."/>
            <person name="Natvig D."/>
            <person name="Lalanne C."/>
            <person name="Gautier V."/>
            <person name="Ament-Velasquez S.L."/>
            <person name="Kruys A."/>
            <person name="Hutchinson M.I."/>
            <person name="Powell A.J."/>
            <person name="Barry K."/>
            <person name="Miller A.N."/>
            <person name="Grigoriev I.V."/>
            <person name="Debuchy R."/>
            <person name="Gladieux P."/>
            <person name="Thoren M.H."/>
            <person name="Johannesson H."/>
        </authorList>
    </citation>
    <scope>NUCLEOTIDE SEQUENCE</scope>
    <source>
        <strain evidence="1">CBS 123565</strain>
    </source>
</reference>
<organism evidence="1 2">
    <name type="scientific">Trichocladium antarcticum</name>
    <dbReference type="NCBI Taxonomy" id="1450529"/>
    <lineage>
        <taxon>Eukaryota</taxon>
        <taxon>Fungi</taxon>
        <taxon>Dikarya</taxon>
        <taxon>Ascomycota</taxon>
        <taxon>Pezizomycotina</taxon>
        <taxon>Sordariomycetes</taxon>
        <taxon>Sordariomycetidae</taxon>
        <taxon>Sordariales</taxon>
        <taxon>Chaetomiaceae</taxon>
        <taxon>Trichocladium</taxon>
    </lineage>
</organism>
<dbReference type="InterPro" id="IPR011009">
    <property type="entry name" value="Kinase-like_dom_sf"/>
</dbReference>
<dbReference type="SUPFAM" id="SSF56112">
    <property type="entry name" value="Protein kinase-like (PK-like)"/>
    <property type="match status" value="1"/>
</dbReference>
<dbReference type="AlphaFoldDB" id="A0AAN6ZDP4"/>
<evidence type="ECO:0000313" key="1">
    <source>
        <dbReference type="EMBL" id="KAK4135260.1"/>
    </source>
</evidence>
<sequence>MAVPEDKRWPPLPPDVDRSAIEVETPELAITGNSMLLQTELGEYELQKAAGDCAIPVRGRVMLKSACDGDIHCMGFLMDLATPITVPTGPAPPLPLGLALPLSQRRSIMHQMIRLVQRLHAKGIDFAEGRYVDEDERSPNRLLTGERIGRDPAPPIFEDDLYGRGLSIWHLYTGKMPHGDMAGDDVGLKERQRKGETIDVAKVDDPEAREIIRGLLRQGGARI</sequence>
<dbReference type="Proteomes" id="UP001304895">
    <property type="component" value="Unassembled WGS sequence"/>
</dbReference>
<accession>A0AAN6ZDP4</accession>
<dbReference type="EMBL" id="MU853406">
    <property type="protein sequence ID" value="KAK4135260.1"/>
    <property type="molecule type" value="Genomic_DNA"/>
</dbReference>
<comment type="caution">
    <text evidence="1">The sequence shown here is derived from an EMBL/GenBank/DDBJ whole genome shotgun (WGS) entry which is preliminary data.</text>
</comment>
<protein>
    <recommendedName>
        <fullName evidence="3">Protein kinase domain-containing protein</fullName>
    </recommendedName>
</protein>